<keyword evidence="2" id="KW-0560">Oxidoreductase</keyword>
<organism evidence="4 7">
    <name type="scientific">Methylopila capsulata</name>
    <dbReference type="NCBI Taxonomy" id="61654"/>
    <lineage>
        <taxon>Bacteria</taxon>
        <taxon>Pseudomonadati</taxon>
        <taxon>Pseudomonadota</taxon>
        <taxon>Alphaproteobacteria</taxon>
        <taxon>Hyphomicrobiales</taxon>
        <taxon>Methylopilaceae</taxon>
        <taxon>Methylopila</taxon>
    </lineage>
</organism>
<evidence type="ECO:0000256" key="2">
    <source>
        <dbReference type="ARBA" id="ARBA00023002"/>
    </source>
</evidence>
<evidence type="ECO:0000313" key="7">
    <source>
        <dbReference type="Proteomes" id="UP001143400"/>
    </source>
</evidence>
<evidence type="ECO:0000313" key="4">
    <source>
        <dbReference type="EMBL" id="GLK57595.1"/>
    </source>
</evidence>
<dbReference type="AlphaFoldDB" id="A0A9W6MTA2"/>
<comment type="caution">
    <text evidence="4">The sequence shown here is derived from an EMBL/GenBank/DDBJ whole genome shotgun (WGS) entry which is preliminary data.</text>
</comment>
<comment type="similarity">
    <text evidence="1 3">Belongs to the short-chain dehydrogenases/reductases (SDR) family.</text>
</comment>
<dbReference type="PANTHER" id="PTHR44196:SF1">
    <property type="entry name" value="DEHYDROGENASE_REDUCTASE SDR FAMILY MEMBER 7B"/>
    <property type="match status" value="1"/>
</dbReference>
<reference evidence="4" key="1">
    <citation type="journal article" date="2014" name="Int. J. Syst. Evol. Microbiol.">
        <title>Complete genome sequence of Corynebacterium casei LMG S-19264T (=DSM 44701T), isolated from a smear-ripened cheese.</title>
        <authorList>
            <consortium name="US DOE Joint Genome Institute (JGI-PGF)"/>
            <person name="Walter F."/>
            <person name="Albersmeier A."/>
            <person name="Kalinowski J."/>
            <person name="Ruckert C."/>
        </authorList>
    </citation>
    <scope>NUCLEOTIDE SEQUENCE</scope>
    <source>
        <strain evidence="4">VKM B-1606</strain>
    </source>
</reference>
<reference evidence="4" key="3">
    <citation type="submission" date="2023-01" db="EMBL/GenBank/DDBJ databases">
        <authorList>
            <person name="Sun Q."/>
            <person name="Evtushenko L."/>
        </authorList>
    </citation>
    <scope>NUCLEOTIDE SEQUENCE</scope>
    <source>
        <strain evidence="4">VKM B-1606</strain>
    </source>
</reference>
<dbReference type="PANTHER" id="PTHR44196">
    <property type="entry name" value="DEHYDROGENASE/REDUCTASE SDR FAMILY MEMBER 7B"/>
    <property type="match status" value="1"/>
</dbReference>
<dbReference type="EMBL" id="BSFF01000010">
    <property type="protein sequence ID" value="GLK57595.1"/>
    <property type="molecule type" value="Genomic_DNA"/>
</dbReference>
<name>A0A9W6MTA2_9HYPH</name>
<evidence type="ECO:0000256" key="3">
    <source>
        <dbReference type="RuleBase" id="RU000363"/>
    </source>
</evidence>
<accession>A0A9W6MTA2</accession>
<dbReference type="RefSeq" id="WP_204951644.1">
    <property type="nucleotide sequence ID" value="NZ_BSFF01000010.1"/>
</dbReference>
<evidence type="ECO:0000313" key="5">
    <source>
        <dbReference type="EMBL" id="MBM7853191.1"/>
    </source>
</evidence>
<dbReference type="PRINTS" id="PR00081">
    <property type="entry name" value="GDHRDH"/>
</dbReference>
<keyword evidence="6" id="KW-1185">Reference proteome</keyword>
<dbReference type="GO" id="GO:0016020">
    <property type="term" value="C:membrane"/>
    <property type="evidence" value="ECO:0007669"/>
    <property type="project" value="TreeGrafter"/>
</dbReference>
<dbReference type="Pfam" id="PF00106">
    <property type="entry name" value="adh_short"/>
    <property type="match status" value="1"/>
</dbReference>
<dbReference type="Gene3D" id="3.40.50.720">
    <property type="entry name" value="NAD(P)-binding Rossmann-like Domain"/>
    <property type="match status" value="1"/>
</dbReference>
<gene>
    <name evidence="4" type="ORF">GCM10008170_36150</name>
    <name evidence="5" type="ORF">JOD31_003442</name>
</gene>
<dbReference type="InterPro" id="IPR002347">
    <property type="entry name" value="SDR_fam"/>
</dbReference>
<dbReference type="GO" id="GO:0016491">
    <property type="term" value="F:oxidoreductase activity"/>
    <property type="evidence" value="ECO:0007669"/>
    <property type="project" value="UniProtKB-KW"/>
</dbReference>
<protein>
    <submittedName>
        <fullName evidence="5">NAD(P)-dependent dehydrogenase (Short-subunit alcohol dehydrogenase family)</fullName>
    </submittedName>
    <submittedName>
        <fullName evidence="4">Oxidoreductase</fullName>
    </submittedName>
</protein>
<dbReference type="InterPro" id="IPR036291">
    <property type="entry name" value="NAD(P)-bd_dom_sf"/>
</dbReference>
<dbReference type="Proteomes" id="UP001143400">
    <property type="component" value="Unassembled WGS sequence"/>
</dbReference>
<reference evidence="5 6" key="2">
    <citation type="submission" date="2021-01" db="EMBL/GenBank/DDBJ databases">
        <title>Genomic Encyclopedia of Type Strains, Phase IV (KMG-IV): sequencing the most valuable type-strain genomes for metagenomic binning, comparative biology and taxonomic classification.</title>
        <authorList>
            <person name="Goeker M."/>
        </authorList>
    </citation>
    <scope>NUCLEOTIDE SEQUENCE [LARGE SCALE GENOMIC DNA]</scope>
    <source>
        <strain evidence="5 6">DSM 6130</strain>
    </source>
</reference>
<evidence type="ECO:0000313" key="6">
    <source>
        <dbReference type="Proteomes" id="UP000758856"/>
    </source>
</evidence>
<sequence length="258" mass="26888">MKGVAVAWVTGASSGIGRAVALELARSGVVVAATARREDELASLAAEAAGFGGRVAAYPGDLSDPESLTPLAARIAAELGTIDLAVLNAGLFIPVRAVPFDADAFYKTCDVNLKGTVGCLAAVLPAMTARRGGKIVLVASVTGYAGLPSSAAYGATKAALNNLAESLKFDLDRVGVAIQVVNPGFVDTPATKQNDFRMPALLAVDDAAKRIVAGIERGGFEITFPKRFTYVLKVLKLLPYPAYFWLVTKATGWDKKTD</sequence>
<dbReference type="PRINTS" id="PR00080">
    <property type="entry name" value="SDRFAMILY"/>
</dbReference>
<dbReference type="EMBL" id="JAFBCY010000004">
    <property type="protein sequence ID" value="MBM7853191.1"/>
    <property type="molecule type" value="Genomic_DNA"/>
</dbReference>
<evidence type="ECO:0000256" key="1">
    <source>
        <dbReference type="ARBA" id="ARBA00006484"/>
    </source>
</evidence>
<dbReference type="SUPFAM" id="SSF51735">
    <property type="entry name" value="NAD(P)-binding Rossmann-fold domains"/>
    <property type="match status" value="1"/>
</dbReference>
<proteinExistence type="inferred from homology"/>
<dbReference type="Proteomes" id="UP000758856">
    <property type="component" value="Unassembled WGS sequence"/>
</dbReference>